<dbReference type="PANTHER" id="PTHR30468">
    <property type="entry name" value="ALPHA-KETOGLUTARATE-DEPENDENT SULFONATE DIOXYGENASE"/>
    <property type="match status" value="1"/>
</dbReference>
<keyword evidence="10" id="KW-1185">Reference proteome</keyword>
<evidence type="ECO:0000256" key="5">
    <source>
        <dbReference type="ARBA" id="ARBA00023002"/>
    </source>
</evidence>
<evidence type="ECO:0000256" key="2">
    <source>
        <dbReference type="ARBA" id="ARBA00005896"/>
    </source>
</evidence>
<dbReference type="RefSeq" id="XP_022458272.1">
    <property type="nucleotide sequence ID" value="XM_022602470.2"/>
</dbReference>
<keyword evidence="3" id="KW-0479">Metal-binding</keyword>
<evidence type="ECO:0000256" key="4">
    <source>
        <dbReference type="ARBA" id="ARBA00022964"/>
    </source>
</evidence>
<keyword evidence="6" id="KW-0408">Iron</keyword>
<dbReference type="Pfam" id="PF02668">
    <property type="entry name" value="TauD"/>
    <property type="match status" value="1"/>
</dbReference>
<dbReference type="PANTHER" id="PTHR30468:SF29">
    <property type="entry name" value="FAMILY TAURINE DIOXYGENASE, PUTATIVE-RELATED"/>
    <property type="match status" value="1"/>
</dbReference>
<feature type="domain" description="TauD/TfdA-like" evidence="8">
    <location>
        <begin position="106"/>
        <end position="172"/>
    </location>
</feature>
<dbReference type="GeneID" id="34519660"/>
<dbReference type="GO" id="GO:0005737">
    <property type="term" value="C:cytoplasm"/>
    <property type="evidence" value="ECO:0007669"/>
    <property type="project" value="TreeGrafter"/>
</dbReference>
<feature type="non-terminal residue" evidence="9">
    <location>
        <position position="1"/>
    </location>
</feature>
<dbReference type="EMBL" id="HG793127">
    <property type="protein sequence ID" value="CDK26266.1"/>
    <property type="molecule type" value="Genomic_DNA"/>
</dbReference>
<dbReference type="AlphaFoldDB" id="W6MJ56"/>
<keyword evidence="5" id="KW-0560">Oxidoreductase</keyword>
<dbReference type="STRING" id="1382522.W6MJ56"/>
<dbReference type="OrthoDB" id="10257314at2759"/>
<keyword evidence="4" id="KW-0223">Dioxygenase</keyword>
<sequence>TEVQEKATSSSEGKLIAVGDSSDGKPRWSNQPFDFTLPEDLRRVFPNYRTPDGVSAYVYAREQGIQYPNYAEWKMEPSVEKTGYQDKGALSSPEKSALLKAAKEVIHLTPYCGTEIVGLKLTELTDEQKNDLARLAAERGVVLFRDQDDLYIREQIKFTSYFGEPHIQHQSGIIPDLPWSHIMFLMSVIVPG</sequence>
<evidence type="ECO:0000256" key="6">
    <source>
        <dbReference type="ARBA" id="ARBA00023004"/>
    </source>
</evidence>
<dbReference type="HOGENOM" id="CLU_1418272_0_0_1"/>
<proteinExistence type="inferred from homology"/>
<feature type="region of interest" description="Disordered" evidence="7">
    <location>
        <begin position="1"/>
        <end position="31"/>
    </location>
</feature>
<dbReference type="SUPFAM" id="SSF51197">
    <property type="entry name" value="Clavaminate synthase-like"/>
    <property type="match status" value="1"/>
</dbReference>
<evidence type="ECO:0000313" key="10">
    <source>
        <dbReference type="Proteomes" id="UP000019384"/>
    </source>
</evidence>
<comment type="similarity">
    <text evidence="2">Belongs to the TfdA dioxygenase family.</text>
</comment>
<reference evidence="9" key="2">
    <citation type="submission" date="2014-02" db="EMBL/GenBank/DDBJ databases">
        <title>Complete DNA sequence of /Kuraishia capsulata/ illustrates novel genomic features among budding yeasts (/Saccharomycotina/).</title>
        <authorList>
            <person name="Morales L."/>
            <person name="Noel B."/>
            <person name="Porcel B."/>
            <person name="Marcet-Houben M."/>
            <person name="Hullo M-F."/>
            <person name="Sacerdot C."/>
            <person name="Tekaia F."/>
            <person name="Leh-Louis V."/>
            <person name="Despons L."/>
            <person name="Khanna V."/>
            <person name="Aury J-M."/>
            <person name="Barbe V."/>
            <person name="Couloux A."/>
            <person name="Labadie K."/>
            <person name="Pelletier E."/>
            <person name="Souciet J-L."/>
            <person name="Boekhout T."/>
            <person name="Gabaldon T."/>
            <person name="Wincker P."/>
            <person name="Dujon B."/>
        </authorList>
    </citation>
    <scope>NUCLEOTIDE SEQUENCE</scope>
    <source>
        <strain evidence="9">CBS 1993</strain>
    </source>
</reference>
<evidence type="ECO:0000256" key="1">
    <source>
        <dbReference type="ARBA" id="ARBA00001954"/>
    </source>
</evidence>
<evidence type="ECO:0000259" key="8">
    <source>
        <dbReference type="Pfam" id="PF02668"/>
    </source>
</evidence>
<reference evidence="9" key="1">
    <citation type="submission" date="2013-12" db="EMBL/GenBank/DDBJ databases">
        <authorList>
            <person name="Genoscope - CEA"/>
        </authorList>
    </citation>
    <scope>NUCLEOTIDE SEQUENCE</scope>
    <source>
        <strain evidence="9">CBS 1993</strain>
    </source>
</reference>
<name>W6MJ56_9ASCO</name>
<dbReference type="InterPro" id="IPR003819">
    <property type="entry name" value="TauD/TfdA-like"/>
</dbReference>
<evidence type="ECO:0000256" key="3">
    <source>
        <dbReference type="ARBA" id="ARBA00022723"/>
    </source>
</evidence>
<protein>
    <recommendedName>
        <fullName evidence="8">TauD/TfdA-like domain-containing protein</fullName>
    </recommendedName>
</protein>
<dbReference type="Gene3D" id="3.60.130.10">
    <property type="entry name" value="Clavaminate synthase-like"/>
    <property type="match status" value="1"/>
</dbReference>
<evidence type="ECO:0000313" key="9">
    <source>
        <dbReference type="EMBL" id="CDK26266.1"/>
    </source>
</evidence>
<gene>
    <name evidence="9" type="ORF">KUCA_T00002237001</name>
</gene>
<organism evidence="9 10">
    <name type="scientific">Kuraishia capsulata CBS 1993</name>
    <dbReference type="NCBI Taxonomy" id="1382522"/>
    <lineage>
        <taxon>Eukaryota</taxon>
        <taxon>Fungi</taxon>
        <taxon>Dikarya</taxon>
        <taxon>Ascomycota</taxon>
        <taxon>Saccharomycotina</taxon>
        <taxon>Pichiomycetes</taxon>
        <taxon>Pichiales</taxon>
        <taxon>Pichiaceae</taxon>
        <taxon>Kuraishia</taxon>
    </lineage>
</organism>
<dbReference type="GO" id="GO:0016706">
    <property type="term" value="F:2-oxoglutarate-dependent dioxygenase activity"/>
    <property type="evidence" value="ECO:0007669"/>
    <property type="project" value="TreeGrafter"/>
</dbReference>
<dbReference type="Proteomes" id="UP000019384">
    <property type="component" value="Unassembled WGS sequence"/>
</dbReference>
<feature type="compositionally biased region" description="Polar residues" evidence="7">
    <location>
        <begin position="1"/>
        <end position="12"/>
    </location>
</feature>
<comment type="cofactor">
    <cofactor evidence="1">
        <name>Fe(2+)</name>
        <dbReference type="ChEBI" id="CHEBI:29033"/>
    </cofactor>
</comment>
<dbReference type="GO" id="GO:0046872">
    <property type="term" value="F:metal ion binding"/>
    <property type="evidence" value="ECO:0007669"/>
    <property type="project" value="UniProtKB-KW"/>
</dbReference>
<accession>W6MJ56</accession>
<dbReference type="InterPro" id="IPR042098">
    <property type="entry name" value="TauD-like_sf"/>
</dbReference>
<dbReference type="InterPro" id="IPR051323">
    <property type="entry name" value="AtsK-like"/>
</dbReference>
<evidence type="ECO:0000256" key="7">
    <source>
        <dbReference type="SAM" id="MobiDB-lite"/>
    </source>
</evidence>